<evidence type="ECO:0000259" key="2">
    <source>
        <dbReference type="Pfam" id="PF12690"/>
    </source>
</evidence>
<dbReference type="Gene3D" id="2.60.40.2360">
    <property type="entry name" value="Intracellular proteinase inhibitor BsuPI"/>
    <property type="match status" value="1"/>
</dbReference>
<reference evidence="3 4" key="1">
    <citation type="submission" date="2019-10" db="EMBL/GenBank/DDBJ databases">
        <authorList>
            <person name="Karimi E."/>
        </authorList>
    </citation>
    <scope>NUCLEOTIDE SEQUENCE [LARGE SCALE GENOMIC DNA]</scope>
    <source>
        <strain evidence="3">Exiguobacterium sp. 9Y</strain>
    </source>
</reference>
<keyword evidence="4" id="KW-1185">Reference proteome</keyword>
<organism evidence="3 4">
    <name type="scientific">Exiguobacterium oxidotolerans</name>
    <dbReference type="NCBI Taxonomy" id="223958"/>
    <lineage>
        <taxon>Bacteria</taxon>
        <taxon>Bacillati</taxon>
        <taxon>Bacillota</taxon>
        <taxon>Bacilli</taxon>
        <taxon>Bacillales</taxon>
        <taxon>Bacillales Family XII. Incertae Sedis</taxon>
        <taxon>Exiguobacterium</taxon>
    </lineage>
</organism>
<feature type="chain" id="PRO_5024918412" description="Intracellular proteinase inhibitor BsuPI domain-containing protein" evidence="1">
    <location>
        <begin position="27"/>
        <end position="156"/>
    </location>
</feature>
<dbReference type="PROSITE" id="PS51257">
    <property type="entry name" value="PROKAR_LIPOPROTEIN"/>
    <property type="match status" value="1"/>
</dbReference>
<dbReference type="InterPro" id="IPR038144">
    <property type="entry name" value="IPI"/>
</dbReference>
<proteinExistence type="predicted"/>
<evidence type="ECO:0000256" key="1">
    <source>
        <dbReference type="SAM" id="SignalP"/>
    </source>
</evidence>
<sequence>MKWSRTRLLLLGLALMLVGCSQETKKADLETKVSNQPIEIAVSGQAVGSNTIEAIVRLHNPNDQNVKIAYPSSQRFELMVRDGRNHVIYTFSKEHLFTQAIEEEQFKPYEEKEYEVTIELSDTSDAKEIDGMTVQQFEGARDSTSKVTSVISKEKL</sequence>
<evidence type="ECO:0000313" key="3">
    <source>
        <dbReference type="EMBL" id="VWX36744.1"/>
    </source>
</evidence>
<dbReference type="Pfam" id="PF12690">
    <property type="entry name" value="BsuPI"/>
    <property type="match status" value="1"/>
</dbReference>
<dbReference type="RefSeq" id="WP_029330970.1">
    <property type="nucleotide sequence ID" value="NZ_LR732312.1"/>
</dbReference>
<accession>A0A653ICB5</accession>
<keyword evidence="1" id="KW-0732">Signal</keyword>
<dbReference type="InterPro" id="IPR020481">
    <property type="entry name" value="Intracell_prot_inh_BsuPI"/>
</dbReference>
<dbReference type="Proteomes" id="UP000439752">
    <property type="component" value="Unassembled WGS sequence"/>
</dbReference>
<feature type="domain" description="Intracellular proteinase inhibitor BsuPI" evidence="2">
    <location>
        <begin position="49"/>
        <end position="122"/>
    </location>
</feature>
<gene>
    <name evidence="3" type="ORF">EXIGUO9Y_290033</name>
</gene>
<feature type="signal peptide" evidence="1">
    <location>
        <begin position="1"/>
        <end position="26"/>
    </location>
</feature>
<dbReference type="EMBL" id="CABWKQ010000022">
    <property type="protein sequence ID" value="VWX36744.1"/>
    <property type="molecule type" value="Genomic_DNA"/>
</dbReference>
<name>A0A653ICB5_9BACL</name>
<dbReference type="AlphaFoldDB" id="A0A653ICB5"/>
<protein>
    <recommendedName>
        <fullName evidence="2">Intracellular proteinase inhibitor BsuPI domain-containing protein</fullName>
    </recommendedName>
</protein>
<evidence type="ECO:0000313" key="4">
    <source>
        <dbReference type="Proteomes" id="UP000439752"/>
    </source>
</evidence>